<evidence type="ECO:0000256" key="3">
    <source>
        <dbReference type="ARBA" id="ARBA00010299"/>
    </source>
</evidence>
<dbReference type="PANTHER" id="PTHR30534">
    <property type="entry name" value="FLAGELLAR MOTOR SWITCH PROTEIN FLIG"/>
    <property type="match status" value="1"/>
</dbReference>
<dbReference type="GO" id="GO:0006935">
    <property type="term" value="P:chemotaxis"/>
    <property type="evidence" value="ECO:0007669"/>
    <property type="project" value="UniProtKB-KW"/>
</dbReference>
<dbReference type="FunFam" id="1.10.220.30:FF:000001">
    <property type="entry name" value="Flagellar motor switch protein FliG"/>
    <property type="match status" value="1"/>
</dbReference>
<evidence type="ECO:0000256" key="4">
    <source>
        <dbReference type="ARBA" id="ARBA00021870"/>
    </source>
</evidence>
<name>A0A1H9E064_9GAMM</name>
<dbReference type="PANTHER" id="PTHR30534:SF0">
    <property type="entry name" value="FLAGELLAR MOTOR SWITCH PROTEIN FLIG"/>
    <property type="match status" value="1"/>
</dbReference>
<dbReference type="Gene3D" id="1.10.220.30">
    <property type="match status" value="3"/>
</dbReference>
<dbReference type="OrthoDB" id="9780302at2"/>
<feature type="domain" description="Flagellar motor switch protein FliG middle" evidence="13">
    <location>
        <begin position="117"/>
        <end position="190"/>
    </location>
</feature>
<evidence type="ECO:0000256" key="11">
    <source>
        <dbReference type="PIRNR" id="PIRNR003161"/>
    </source>
</evidence>
<evidence type="ECO:0000256" key="5">
    <source>
        <dbReference type="ARBA" id="ARBA00022475"/>
    </source>
</evidence>
<comment type="subcellular location">
    <subcellularLocation>
        <location evidence="1 11">Bacterial flagellum basal body</location>
    </subcellularLocation>
    <subcellularLocation>
        <location evidence="2 11">Cell inner membrane</location>
        <topology evidence="2 11">Peripheral membrane protein</topology>
        <orientation evidence="2 11">Cytoplasmic side</orientation>
    </subcellularLocation>
</comment>
<feature type="domain" description="Flagellar motor switch protein FliG N-terminal" evidence="14">
    <location>
        <begin position="7"/>
        <end position="108"/>
    </location>
</feature>
<keyword evidence="7 11" id="KW-0283">Flagellar rotation</keyword>
<evidence type="ECO:0000256" key="2">
    <source>
        <dbReference type="ARBA" id="ARBA00004515"/>
    </source>
</evidence>
<evidence type="ECO:0000256" key="1">
    <source>
        <dbReference type="ARBA" id="ARBA00004117"/>
    </source>
</evidence>
<evidence type="ECO:0000313" key="16">
    <source>
        <dbReference type="Proteomes" id="UP000199496"/>
    </source>
</evidence>
<keyword evidence="5 11" id="KW-1003">Cell membrane</keyword>
<dbReference type="GO" id="GO:0071973">
    <property type="term" value="P:bacterial-type flagellum-dependent cell motility"/>
    <property type="evidence" value="ECO:0007669"/>
    <property type="project" value="InterPro"/>
</dbReference>
<evidence type="ECO:0000313" key="15">
    <source>
        <dbReference type="EMBL" id="SEQ18328.1"/>
    </source>
</evidence>
<dbReference type="Pfam" id="PF14841">
    <property type="entry name" value="FliG_M"/>
    <property type="match status" value="1"/>
</dbReference>
<dbReference type="InterPro" id="IPR023087">
    <property type="entry name" value="Flg_Motor_Flig_C"/>
</dbReference>
<keyword evidence="8 11" id="KW-0472">Membrane</keyword>
<evidence type="ECO:0000256" key="7">
    <source>
        <dbReference type="ARBA" id="ARBA00022779"/>
    </source>
</evidence>
<evidence type="ECO:0000256" key="8">
    <source>
        <dbReference type="ARBA" id="ARBA00023136"/>
    </source>
</evidence>
<dbReference type="InterPro" id="IPR011002">
    <property type="entry name" value="FliG_a-hlx"/>
</dbReference>
<dbReference type="Pfam" id="PF01706">
    <property type="entry name" value="FliG_C"/>
    <property type="match status" value="1"/>
</dbReference>
<keyword evidence="9 11" id="KW-0975">Bacterial flagellum</keyword>
<keyword evidence="15" id="KW-0282">Flagellum</keyword>
<dbReference type="EMBL" id="FOFO01000019">
    <property type="protein sequence ID" value="SEQ18328.1"/>
    <property type="molecule type" value="Genomic_DNA"/>
</dbReference>
<organism evidence="15 16">
    <name type="scientific">Ectothiorhodospira magna</name>
    <dbReference type="NCBI Taxonomy" id="867345"/>
    <lineage>
        <taxon>Bacteria</taxon>
        <taxon>Pseudomonadati</taxon>
        <taxon>Pseudomonadota</taxon>
        <taxon>Gammaproteobacteria</taxon>
        <taxon>Chromatiales</taxon>
        <taxon>Ectothiorhodospiraceae</taxon>
        <taxon>Ectothiorhodospira</taxon>
    </lineage>
</organism>
<evidence type="ECO:0000256" key="6">
    <source>
        <dbReference type="ARBA" id="ARBA00022500"/>
    </source>
</evidence>
<proteinExistence type="inferred from homology"/>
<keyword evidence="15" id="KW-0969">Cilium</keyword>
<evidence type="ECO:0000259" key="12">
    <source>
        <dbReference type="Pfam" id="PF01706"/>
    </source>
</evidence>
<dbReference type="SUPFAM" id="SSF48029">
    <property type="entry name" value="FliG"/>
    <property type="match status" value="2"/>
</dbReference>
<protein>
    <recommendedName>
        <fullName evidence="4 11">Flagellar motor switch protein FliG</fullName>
    </recommendedName>
</protein>
<dbReference type="GO" id="GO:0005886">
    <property type="term" value="C:plasma membrane"/>
    <property type="evidence" value="ECO:0007669"/>
    <property type="project" value="UniProtKB-SubCell"/>
</dbReference>
<feature type="domain" description="Flagellar motor switch protein FliG C-terminal" evidence="12">
    <location>
        <begin position="220"/>
        <end position="326"/>
    </location>
</feature>
<dbReference type="STRING" id="867345.SAMN05421693_11941"/>
<reference evidence="15 16" key="1">
    <citation type="submission" date="2016-10" db="EMBL/GenBank/DDBJ databases">
        <authorList>
            <person name="de Groot N.N."/>
        </authorList>
    </citation>
    <scope>NUCLEOTIDE SEQUENCE [LARGE SCALE GENOMIC DNA]</scope>
    <source>
        <strain evidence="15 16">B7-7</strain>
    </source>
</reference>
<dbReference type="GO" id="GO:0003774">
    <property type="term" value="F:cytoskeletal motor activity"/>
    <property type="evidence" value="ECO:0007669"/>
    <property type="project" value="InterPro"/>
</dbReference>
<keyword evidence="6 11" id="KW-0145">Chemotaxis</keyword>
<gene>
    <name evidence="15" type="ORF">SAMN05421693_11941</name>
</gene>
<dbReference type="InterPro" id="IPR028263">
    <property type="entry name" value="FliG_N"/>
</dbReference>
<dbReference type="AlphaFoldDB" id="A0A1H9E064"/>
<dbReference type="GO" id="GO:0009425">
    <property type="term" value="C:bacterial-type flagellum basal body"/>
    <property type="evidence" value="ECO:0007669"/>
    <property type="project" value="UniProtKB-SubCell"/>
</dbReference>
<dbReference type="InterPro" id="IPR000090">
    <property type="entry name" value="Flg_Motor_Flig"/>
</dbReference>
<sequence>METKSDLAGPDRAAVFLMSLGEASAAEVLKHMGPKEVQRIGTAMATLANVSKTQVGEVLDDFIAVVEEQTALGMGSDEYIRSVLTTALGKDKADGVIDRILLGRNSKGLESLKWMDPRAVAEVIRLEHPQIIAIVLSYLDPDHSAAVLSFLPGRIQPDVLMRIATLDGVQPSALMELDDILERQFAGNMNVKSSSVGGVKSAANILNFMDSTNEGEIMDKVRELDESLGQKIQDLMFVFANLVDVDDRGIQSLLREVSTDSLVLALKGADDAVKDKIFRNMSKRAAEMLLDDLEAKGPVRLSEVEVAQKEILGIARRMAESGEIVLGNKGGEQML</sequence>
<keyword evidence="11" id="KW-0997">Cell inner membrane</keyword>
<dbReference type="NCBIfam" id="TIGR00207">
    <property type="entry name" value="fliG"/>
    <property type="match status" value="1"/>
</dbReference>
<evidence type="ECO:0000256" key="9">
    <source>
        <dbReference type="ARBA" id="ARBA00023143"/>
    </source>
</evidence>
<dbReference type="Proteomes" id="UP000199496">
    <property type="component" value="Unassembled WGS sequence"/>
</dbReference>
<evidence type="ECO:0000256" key="10">
    <source>
        <dbReference type="ARBA" id="ARBA00025598"/>
    </source>
</evidence>
<keyword evidence="16" id="KW-1185">Reference proteome</keyword>
<accession>A0A1H9E064</accession>
<dbReference type="Pfam" id="PF14842">
    <property type="entry name" value="FliG_N"/>
    <property type="match status" value="1"/>
</dbReference>
<dbReference type="InterPro" id="IPR032779">
    <property type="entry name" value="FliG_M"/>
</dbReference>
<dbReference type="PIRSF" id="PIRSF003161">
    <property type="entry name" value="FliG"/>
    <property type="match status" value="1"/>
</dbReference>
<comment type="similarity">
    <text evidence="3 11">Belongs to the FliG family.</text>
</comment>
<evidence type="ECO:0000259" key="14">
    <source>
        <dbReference type="Pfam" id="PF14842"/>
    </source>
</evidence>
<dbReference type="PRINTS" id="PR00954">
    <property type="entry name" value="FLGMOTORFLIG"/>
</dbReference>
<keyword evidence="15" id="KW-0966">Cell projection</keyword>
<comment type="function">
    <text evidence="10 11">FliG is one of three proteins (FliG, FliN, FliM) that forms the rotor-mounted switch complex (C ring), located at the base of the basal body. This complex interacts with the CheY and CheZ chemotaxis proteins, in addition to contacting components of the motor that determine the direction of flagellar rotation.</text>
</comment>
<evidence type="ECO:0000259" key="13">
    <source>
        <dbReference type="Pfam" id="PF14841"/>
    </source>
</evidence>